<gene>
    <name evidence="3" type="ORF">C8D74_10456</name>
</gene>
<evidence type="ECO:0000313" key="4">
    <source>
        <dbReference type="Proteomes" id="UP000294817"/>
    </source>
</evidence>
<sequence length="352" mass="40547">MSITATMVFEASELNRDEKMGNNILTIKKLSYGNKILAFISRNAIRHYLFYTLNRLYPEDWKEAAVTVPKNSKEAIQFDLKKSNILENAELDFFGYMSTEEGSLSTVRKAPLGITKALSFEEWRGDMAFYANPEMAKRSGTTPNPYQKEEFFGIFKYSVTIDEDRIGKDSWIISNGETEFSEGTLKISLEATKKKKNDSGKILFVRNLEKISETEYKHEKGKVIIKENDNQKTINFIVDDEVKEKRIKQILEVLQNGLVYHASTEHECIIPLFMIVAKVKIPAPIFHHKLSIDFDVSPMRITKENIEDLLSNEYIESIYLKDSPSKLTIEPFQTNIPKSQKIDDLITKEDKK</sequence>
<reference evidence="3 4" key="1">
    <citation type="submission" date="2019-03" db="EMBL/GenBank/DDBJ databases">
        <title>Genomic Encyclopedia of Type Strains, Phase IV (KMG-IV): sequencing the most valuable type-strain genomes for metagenomic binning, comparative biology and taxonomic classification.</title>
        <authorList>
            <person name="Goeker M."/>
        </authorList>
    </citation>
    <scope>NUCLEOTIDE SEQUENCE [LARGE SCALE GENOMIC DNA]</scope>
    <source>
        <strain evidence="3 4">DSM 13575</strain>
    </source>
</reference>
<dbReference type="EMBL" id="SODZ01000004">
    <property type="protein sequence ID" value="TDX16237.1"/>
    <property type="molecule type" value="Genomic_DNA"/>
</dbReference>
<dbReference type="Pfam" id="PF01905">
    <property type="entry name" value="DevR"/>
    <property type="match status" value="1"/>
</dbReference>
<keyword evidence="1" id="KW-0051">Antiviral defense</keyword>
<dbReference type="InterPro" id="IPR013414">
    <property type="entry name" value="Cas7/Cst2/DevR_sub_I-B/Tneap"/>
</dbReference>
<keyword evidence="4" id="KW-1185">Reference proteome</keyword>
<comment type="function">
    <text evidence="2">CRISPR (clustered regularly interspaced short palindromic repeat) is an adaptive immune system that provides protection against mobile genetic elements (viruses, transposable elements and conjugative plasmids). CRISPR clusters contain spacers, sequences complementary to antecedent mobile elements, and target invading nucleic acids. CRISPR clusters are transcribed and processed into CRISPR RNA (crRNA).</text>
</comment>
<dbReference type="GO" id="GO:0051607">
    <property type="term" value="P:defense response to virus"/>
    <property type="evidence" value="ECO:0007669"/>
    <property type="project" value="UniProtKB-KW"/>
</dbReference>
<dbReference type="RefSeq" id="WP_103875885.1">
    <property type="nucleotide sequence ID" value="NZ_SODZ01000004.1"/>
</dbReference>
<evidence type="ECO:0000313" key="3">
    <source>
        <dbReference type="EMBL" id="TDX16237.1"/>
    </source>
</evidence>
<dbReference type="Proteomes" id="UP000294817">
    <property type="component" value="Unassembled WGS sequence"/>
</dbReference>
<dbReference type="NCBIfam" id="TIGR01875">
    <property type="entry name" value="cas_MJ0381"/>
    <property type="match status" value="1"/>
</dbReference>
<dbReference type="InterPro" id="IPR010154">
    <property type="entry name" value="CRISPR-assoc_Cas7/Cst2/DevR"/>
</dbReference>
<name>A0A4R8F147_9BACT</name>
<dbReference type="NCBIfam" id="TIGR02585">
    <property type="entry name" value="cas_Cst2_DevR"/>
    <property type="match status" value="1"/>
</dbReference>
<dbReference type="AlphaFoldDB" id="A0A4R8F147"/>
<evidence type="ECO:0000256" key="2">
    <source>
        <dbReference type="ARBA" id="ARBA00025626"/>
    </source>
</evidence>
<comment type="caution">
    <text evidence="3">The sequence shown here is derived from an EMBL/GenBank/DDBJ whole genome shotgun (WGS) entry which is preliminary data.</text>
</comment>
<organism evidence="3 4">
    <name type="scientific">Petrotoga sibirica</name>
    <dbReference type="NCBI Taxonomy" id="156202"/>
    <lineage>
        <taxon>Bacteria</taxon>
        <taxon>Thermotogati</taxon>
        <taxon>Thermotogota</taxon>
        <taxon>Thermotogae</taxon>
        <taxon>Petrotogales</taxon>
        <taxon>Petrotogaceae</taxon>
        <taxon>Petrotoga</taxon>
    </lineage>
</organism>
<protein>
    <submittedName>
        <fullName evidence="3">CRISPR-associated Cst2 family autoregulator</fullName>
    </submittedName>
</protein>
<evidence type="ECO:0000256" key="1">
    <source>
        <dbReference type="ARBA" id="ARBA00023118"/>
    </source>
</evidence>
<proteinExistence type="predicted"/>
<accession>A0A4R8F147</accession>